<dbReference type="Proteomes" id="UP001324427">
    <property type="component" value="Unassembled WGS sequence"/>
</dbReference>
<evidence type="ECO:0000313" key="3">
    <source>
        <dbReference type="Proteomes" id="UP001324427"/>
    </source>
</evidence>
<keyword evidence="3" id="KW-1185">Reference proteome</keyword>
<reference evidence="2 3" key="1">
    <citation type="submission" date="2021-11" db="EMBL/GenBank/DDBJ databases">
        <title>Black yeast isolated from Biological Soil Crust.</title>
        <authorList>
            <person name="Kurbessoian T."/>
        </authorList>
    </citation>
    <scope>NUCLEOTIDE SEQUENCE [LARGE SCALE GENOMIC DNA]</scope>
    <source>
        <strain evidence="2 3">CCFEE 5522</strain>
    </source>
</reference>
<evidence type="ECO:0000313" key="2">
    <source>
        <dbReference type="EMBL" id="KAK4542376.1"/>
    </source>
</evidence>
<organism evidence="2 3">
    <name type="scientific">Oleoguttula mirabilis</name>
    <dbReference type="NCBI Taxonomy" id="1507867"/>
    <lineage>
        <taxon>Eukaryota</taxon>
        <taxon>Fungi</taxon>
        <taxon>Dikarya</taxon>
        <taxon>Ascomycota</taxon>
        <taxon>Pezizomycotina</taxon>
        <taxon>Dothideomycetes</taxon>
        <taxon>Dothideomycetidae</taxon>
        <taxon>Mycosphaerellales</taxon>
        <taxon>Teratosphaeriaceae</taxon>
        <taxon>Oleoguttula</taxon>
    </lineage>
</organism>
<gene>
    <name evidence="2" type="ORF">LTR36_006833</name>
</gene>
<sequence>MDSLLCKYNITDDQHPFRWLPEDSVIAYVYENTSEFSPIRHFLVSVCTWASTPELLTQTPNRLHADFLLELAAHLLGNHVETRQSLDIPAEVKSCDFHVHAEGVECATRKRKRETEQAGQAGQAEQPQRALPRTATAPTSFPPPSTTNVLPTPSQGFPLPPPQGSTRPQPPQGLRQHPLGWYTPGLLPGSQQAINPHPQPQQALPPLPPPNPFLNFQPHAPPQRPQDLPGPQHLNALPQPTTTATTAFTQ</sequence>
<proteinExistence type="predicted"/>
<feature type="compositionally biased region" description="Low complexity" evidence="1">
    <location>
        <begin position="241"/>
        <end position="250"/>
    </location>
</feature>
<feature type="region of interest" description="Disordered" evidence="1">
    <location>
        <begin position="107"/>
        <end position="250"/>
    </location>
</feature>
<evidence type="ECO:0000256" key="1">
    <source>
        <dbReference type="SAM" id="MobiDB-lite"/>
    </source>
</evidence>
<feature type="compositionally biased region" description="Pro residues" evidence="1">
    <location>
        <begin position="158"/>
        <end position="171"/>
    </location>
</feature>
<comment type="caution">
    <text evidence="2">The sequence shown here is derived from an EMBL/GenBank/DDBJ whole genome shotgun (WGS) entry which is preliminary data.</text>
</comment>
<protein>
    <submittedName>
        <fullName evidence="2">Uncharacterized protein</fullName>
    </submittedName>
</protein>
<feature type="compositionally biased region" description="Low complexity" evidence="1">
    <location>
        <begin position="117"/>
        <end position="139"/>
    </location>
</feature>
<feature type="compositionally biased region" description="Pro residues" evidence="1">
    <location>
        <begin position="197"/>
        <end position="212"/>
    </location>
</feature>
<dbReference type="EMBL" id="JAVFHQ010000042">
    <property type="protein sequence ID" value="KAK4542376.1"/>
    <property type="molecule type" value="Genomic_DNA"/>
</dbReference>
<name>A0AAV9JC82_9PEZI</name>
<dbReference type="AlphaFoldDB" id="A0AAV9JC82"/>
<accession>A0AAV9JC82</accession>